<protein>
    <submittedName>
        <fullName evidence="2">Uncharacterized protein</fullName>
    </submittedName>
</protein>
<evidence type="ECO:0000256" key="1">
    <source>
        <dbReference type="SAM" id="MobiDB-lite"/>
    </source>
</evidence>
<evidence type="ECO:0000313" key="2">
    <source>
        <dbReference type="EMBL" id="GAA2105545.1"/>
    </source>
</evidence>
<evidence type="ECO:0000313" key="3">
    <source>
        <dbReference type="Proteomes" id="UP001500897"/>
    </source>
</evidence>
<keyword evidence="3" id="KW-1185">Reference proteome</keyword>
<sequence>MAHRGSTRHELFERPTGTTVAGASALTGGDLLTAPVGSGGWDYTTPIPFTR</sequence>
<dbReference type="Proteomes" id="UP001500897">
    <property type="component" value="Unassembled WGS sequence"/>
</dbReference>
<comment type="caution">
    <text evidence="2">The sequence shown here is derived from an EMBL/GenBank/DDBJ whole genome shotgun (WGS) entry which is preliminary data.</text>
</comment>
<feature type="region of interest" description="Disordered" evidence="1">
    <location>
        <begin position="1"/>
        <end position="51"/>
    </location>
</feature>
<reference evidence="2 3" key="1">
    <citation type="journal article" date="2019" name="Int. J. Syst. Evol. Microbiol.">
        <title>The Global Catalogue of Microorganisms (GCM) 10K type strain sequencing project: providing services to taxonomists for standard genome sequencing and annotation.</title>
        <authorList>
            <consortium name="The Broad Institute Genomics Platform"/>
            <consortium name="The Broad Institute Genome Sequencing Center for Infectious Disease"/>
            <person name="Wu L."/>
            <person name="Ma J."/>
        </authorList>
    </citation>
    <scope>NUCLEOTIDE SEQUENCE [LARGE SCALE GENOMIC DNA]</scope>
    <source>
        <strain evidence="2 3">JCM 14559</strain>
    </source>
</reference>
<name>A0ABN2X6D8_9ACTN</name>
<gene>
    <name evidence="2" type="ORF">GCM10009759_42780</name>
</gene>
<dbReference type="EMBL" id="BAAANS010000028">
    <property type="protein sequence ID" value="GAA2105545.1"/>
    <property type="molecule type" value="Genomic_DNA"/>
</dbReference>
<organism evidence="2 3">
    <name type="scientific">Kitasatospora saccharophila</name>
    <dbReference type="NCBI Taxonomy" id="407973"/>
    <lineage>
        <taxon>Bacteria</taxon>
        <taxon>Bacillati</taxon>
        <taxon>Actinomycetota</taxon>
        <taxon>Actinomycetes</taxon>
        <taxon>Kitasatosporales</taxon>
        <taxon>Streptomycetaceae</taxon>
        <taxon>Kitasatospora</taxon>
    </lineage>
</organism>
<proteinExistence type="predicted"/>
<accession>A0ABN2X6D8</accession>